<organism evidence="2 3">
    <name type="scientific">Syncephalastrum racemosum</name>
    <name type="common">Filamentous fungus</name>
    <dbReference type="NCBI Taxonomy" id="13706"/>
    <lineage>
        <taxon>Eukaryota</taxon>
        <taxon>Fungi</taxon>
        <taxon>Fungi incertae sedis</taxon>
        <taxon>Mucoromycota</taxon>
        <taxon>Mucoromycotina</taxon>
        <taxon>Mucoromycetes</taxon>
        <taxon>Mucorales</taxon>
        <taxon>Syncephalastraceae</taxon>
        <taxon>Syncephalastrum</taxon>
    </lineage>
</organism>
<gene>
    <name evidence="2" type="ORF">BCR43DRAFT_564210</name>
</gene>
<proteinExistence type="predicted"/>
<dbReference type="EMBL" id="MCGN01000006">
    <property type="protein sequence ID" value="ORY95289.1"/>
    <property type="molecule type" value="Genomic_DNA"/>
</dbReference>
<dbReference type="InParanoid" id="A0A1X2H9F9"/>
<dbReference type="InterPro" id="IPR019734">
    <property type="entry name" value="TPR_rpt"/>
</dbReference>
<dbReference type="AlphaFoldDB" id="A0A1X2H9F9"/>
<comment type="caution">
    <text evidence="2">The sequence shown here is derived from an EMBL/GenBank/DDBJ whole genome shotgun (WGS) entry which is preliminary data.</text>
</comment>
<keyword evidence="3" id="KW-1185">Reference proteome</keyword>
<dbReference type="Proteomes" id="UP000242180">
    <property type="component" value="Unassembled WGS sequence"/>
</dbReference>
<dbReference type="SUPFAM" id="SSF52047">
    <property type="entry name" value="RNI-like"/>
    <property type="match status" value="1"/>
</dbReference>
<dbReference type="InterPro" id="IPR032675">
    <property type="entry name" value="LRR_dom_sf"/>
</dbReference>
<feature type="repeat" description="TPR" evidence="1">
    <location>
        <begin position="66"/>
        <end position="99"/>
    </location>
</feature>
<dbReference type="Gene3D" id="3.80.10.10">
    <property type="entry name" value="Ribonuclease Inhibitor"/>
    <property type="match status" value="1"/>
</dbReference>
<sequence length="558" mass="62864">MRPLEESLEEALQSALYEKNTIVANSLRELLSDVLEIKIRNLVLACDYKKALQCTTTLLEALPSRSTAYLLFGEISTILGDYDSSRSIYKNAVSIFPDEEGIFRDRIRRLTQYALKRRDPMKIFPVELAERVFDLLPDQHIFELVSRTWRNTVKLMTPPHELVLRQAPGPPGFYLCEHPFVKFASHLRRLTLKTASHPTAILETLARDGCTQLRYFALTSFFSPLFHDGFEPRFCRALTGLGTRLTTLTLCVTWNPPGAVLHLLASLPELVSLKYDYRGSAPSFMASAERPIPNVCLPNEPRKLKHLECIGPGWRLAEFCGIPAVAPDLVTFINVTVRHTVMCNFLMANHGVLEALQVESCDEQDHEPLHNDFLPQIAFPHLRGLTLAVPALCWYSSVDKLLDACPQLEELALSNFVLDDIRTFPQLPSLLPRLHTLKMDNLTCTSKNLLSFFEAAAATSNWPLETLLVDDAILEDGWSDTLSTALGQITGLRQLSISTFYRLPESHIRSFFYSAKLSGLAQDVRYLDAFEMDIKGNFVLNALLHSIFNEAHIAAGLF</sequence>
<dbReference type="PROSITE" id="PS50005">
    <property type="entry name" value="TPR"/>
    <property type="match status" value="1"/>
</dbReference>
<evidence type="ECO:0000313" key="2">
    <source>
        <dbReference type="EMBL" id="ORY95289.1"/>
    </source>
</evidence>
<dbReference type="InterPro" id="IPR011990">
    <property type="entry name" value="TPR-like_helical_dom_sf"/>
</dbReference>
<evidence type="ECO:0000313" key="3">
    <source>
        <dbReference type="Proteomes" id="UP000242180"/>
    </source>
</evidence>
<keyword evidence="1" id="KW-0802">TPR repeat</keyword>
<evidence type="ECO:0000256" key="1">
    <source>
        <dbReference type="PROSITE-ProRule" id="PRU00339"/>
    </source>
</evidence>
<name>A0A1X2H9F9_SYNRA</name>
<accession>A0A1X2H9F9</accession>
<reference evidence="2 3" key="1">
    <citation type="submission" date="2016-07" db="EMBL/GenBank/DDBJ databases">
        <title>Pervasive Adenine N6-methylation of Active Genes in Fungi.</title>
        <authorList>
            <consortium name="DOE Joint Genome Institute"/>
            <person name="Mondo S.J."/>
            <person name="Dannebaum R.O."/>
            <person name="Kuo R.C."/>
            <person name="Labutti K."/>
            <person name="Haridas S."/>
            <person name="Kuo A."/>
            <person name="Salamov A."/>
            <person name="Ahrendt S.R."/>
            <person name="Lipzen A."/>
            <person name="Sullivan W."/>
            <person name="Andreopoulos W.B."/>
            <person name="Clum A."/>
            <person name="Lindquist E."/>
            <person name="Daum C."/>
            <person name="Ramamoorthy G.K."/>
            <person name="Gryganskyi A."/>
            <person name="Culley D."/>
            <person name="Magnuson J.K."/>
            <person name="James T.Y."/>
            <person name="O'Malley M.A."/>
            <person name="Stajich J.E."/>
            <person name="Spatafora J.W."/>
            <person name="Visel A."/>
            <person name="Grigoriev I.V."/>
        </authorList>
    </citation>
    <scope>NUCLEOTIDE SEQUENCE [LARGE SCALE GENOMIC DNA]</scope>
    <source>
        <strain evidence="2 3">NRRL 2496</strain>
    </source>
</reference>
<protein>
    <submittedName>
        <fullName evidence="2">Uncharacterized protein</fullName>
    </submittedName>
</protein>
<dbReference type="Gene3D" id="1.25.40.10">
    <property type="entry name" value="Tetratricopeptide repeat domain"/>
    <property type="match status" value="1"/>
</dbReference>
<dbReference type="SUPFAM" id="SSF48452">
    <property type="entry name" value="TPR-like"/>
    <property type="match status" value="1"/>
</dbReference>